<reference evidence="1" key="1">
    <citation type="submission" date="2018-05" db="EMBL/GenBank/DDBJ databases">
        <authorList>
            <person name="Lanie J.A."/>
            <person name="Ng W.-L."/>
            <person name="Kazmierczak K.M."/>
            <person name="Andrzejewski T.M."/>
            <person name="Davidsen T.M."/>
            <person name="Wayne K.J."/>
            <person name="Tettelin H."/>
            <person name="Glass J.I."/>
            <person name="Rusch D."/>
            <person name="Podicherti R."/>
            <person name="Tsui H.-C.T."/>
            <person name="Winkler M.E."/>
        </authorList>
    </citation>
    <scope>NUCLEOTIDE SEQUENCE</scope>
</reference>
<dbReference type="AlphaFoldDB" id="A0A381TNZ7"/>
<sequence>MPAITAKSSVLSLVLTKEKSTTQG</sequence>
<gene>
    <name evidence="1" type="ORF">METZ01_LOCUS70650</name>
</gene>
<protein>
    <submittedName>
        <fullName evidence="1">Uncharacterized protein</fullName>
    </submittedName>
</protein>
<dbReference type="EMBL" id="UINC01004916">
    <property type="protein sequence ID" value="SVA17796.1"/>
    <property type="molecule type" value="Genomic_DNA"/>
</dbReference>
<name>A0A381TNZ7_9ZZZZ</name>
<evidence type="ECO:0000313" key="1">
    <source>
        <dbReference type="EMBL" id="SVA17796.1"/>
    </source>
</evidence>
<proteinExistence type="predicted"/>
<organism evidence="1">
    <name type="scientific">marine metagenome</name>
    <dbReference type="NCBI Taxonomy" id="408172"/>
    <lineage>
        <taxon>unclassified sequences</taxon>
        <taxon>metagenomes</taxon>
        <taxon>ecological metagenomes</taxon>
    </lineage>
</organism>
<accession>A0A381TNZ7</accession>